<evidence type="ECO:0000313" key="13">
    <source>
        <dbReference type="Proteomes" id="UP001652623"/>
    </source>
</evidence>
<comment type="similarity">
    <text evidence="1 11">Belongs to the RNase T2 family.</text>
</comment>
<evidence type="ECO:0000256" key="9">
    <source>
        <dbReference type="ARBA" id="ARBA00025641"/>
    </source>
</evidence>
<accession>A0A6P4B059</accession>
<dbReference type="SUPFAM" id="SSF55895">
    <property type="entry name" value="Ribonuclease Rh-like"/>
    <property type="match status" value="1"/>
</dbReference>
<sequence length="267" mass="30568">MQNCHSIVEKAQTNNKVILKKSVIIWGEKRAKLRKKKKKLTMRYRSSILISLLVFQYLSIFCVAQDFDFFYFVQQWPGAYCDSRQTCCYPKTGKPAADFGIHGLWPNYKDGSYPSNCDPDSVFDKSEISDLMSSLEKYWPSLSCPSSNGFRFWSHEWEKHGTCSESELDQHDYFQSALKLKEKVNLLQILKKAEIEPDDGFYSLKSLVEAIKEATGYEPGIDCNRDSAGNSQLYQIYLCVDTSGSDIIKCPVLPRGRCASQVQFAKF</sequence>
<proteinExistence type="inferred from homology"/>
<comment type="function">
    <text evidence="9">Self-incompatibility (SI) is the inherited ability of a flowering plant to prevent self-fertilization by discriminating between self and non-self pollen during pollination. In many species, self-incompatibility is controlled by the single, multiallelic locus S.</text>
</comment>
<evidence type="ECO:0000256" key="8">
    <source>
        <dbReference type="ARBA" id="ARBA00023239"/>
    </source>
</evidence>
<dbReference type="PROSITE" id="PS00531">
    <property type="entry name" value="RNASE_T2_2"/>
    <property type="match status" value="1"/>
</dbReference>
<dbReference type="GO" id="GO:0003723">
    <property type="term" value="F:RNA binding"/>
    <property type="evidence" value="ECO:0007669"/>
    <property type="project" value="InterPro"/>
</dbReference>
<evidence type="ECO:0000256" key="5">
    <source>
        <dbReference type="ARBA" id="ARBA00022801"/>
    </source>
</evidence>
<dbReference type="Pfam" id="PF00445">
    <property type="entry name" value="Ribonuclease_T2"/>
    <property type="match status" value="1"/>
</dbReference>
<reference evidence="14" key="1">
    <citation type="submission" date="2025-08" db="UniProtKB">
        <authorList>
            <consortium name="RefSeq"/>
        </authorList>
    </citation>
    <scope>IDENTIFICATION</scope>
    <source>
        <tissue evidence="14">Seedling</tissue>
    </source>
</reference>
<keyword evidence="12" id="KW-1133">Transmembrane helix</keyword>
<dbReference type="CDD" id="cd01061">
    <property type="entry name" value="RNase_T2_euk"/>
    <property type="match status" value="1"/>
</dbReference>
<feature type="active site" evidence="10">
    <location>
        <position position="160"/>
    </location>
</feature>
<name>A0A6P4B059_ZIZJJ</name>
<keyword evidence="2" id="KW-0540">Nuclease</keyword>
<dbReference type="InterPro" id="IPR036430">
    <property type="entry name" value="RNase_T2-like_sf"/>
</dbReference>
<keyword evidence="12" id="KW-0812">Transmembrane</keyword>
<keyword evidence="7" id="KW-0325">Glycoprotein</keyword>
<dbReference type="GO" id="GO:0033897">
    <property type="term" value="F:ribonuclease T2 activity"/>
    <property type="evidence" value="ECO:0007669"/>
    <property type="project" value="InterPro"/>
</dbReference>
<dbReference type="InterPro" id="IPR033697">
    <property type="entry name" value="Ribonuclease_T2_eukaryotic"/>
</dbReference>
<keyword evidence="6" id="KW-1015">Disulfide bond</keyword>
<dbReference type="AlphaFoldDB" id="A0A6P4B059"/>
<dbReference type="FunCoup" id="A0A6P4B059">
    <property type="interactions" value="788"/>
</dbReference>
<feature type="active site" evidence="10">
    <location>
        <position position="102"/>
    </location>
</feature>
<dbReference type="GO" id="GO:0006401">
    <property type="term" value="P:RNA catabolic process"/>
    <property type="evidence" value="ECO:0007669"/>
    <property type="project" value="TreeGrafter"/>
</dbReference>
<evidence type="ECO:0000256" key="10">
    <source>
        <dbReference type="PIRSR" id="PIRSR633697-1"/>
    </source>
</evidence>
<dbReference type="InterPro" id="IPR018188">
    <property type="entry name" value="RNase_T2_His_AS_1"/>
</dbReference>
<gene>
    <name evidence="14" type="primary">LOC107429010</name>
</gene>
<protein>
    <submittedName>
        <fullName evidence="14">Ribonuclease 3</fullName>
    </submittedName>
</protein>
<dbReference type="InterPro" id="IPR001568">
    <property type="entry name" value="RNase_T2-like"/>
</dbReference>
<evidence type="ECO:0000256" key="3">
    <source>
        <dbReference type="ARBA" id="ARBA00022729"/>
    </source>
</evidence>
<feature type="transmembrane region" description="Helical" evidence="12">
    <location>
        <begin position="42"/>
        <end position="61"/>
    </location>
</feature>
<dbReference type="GO" id="GO:0005576">
    <property type="term" value="C:extracellular region"/>
    <property type="evidence" value="ECO:0007669"/>
    <property type="project" value="TreeGrafter"/>
</dbReference>
<keyword evidence="8" id="KW-0456">Lyase</keyword>
<dbReference type="PANTHER" id="PTHR11240">
    <property type="entry name" value="RIBONUCLEASE T2"/>
    <property type="match status" value="1"/>
</dbReference>
<dbReference type="GO" id="GO:0016787">
    <property type="term" value="F:hydrolase activity"/>
    <property type="evidence" value="ECO:0007669"/>
    <property type="project" value="UniProtKB-KW"/>
</dbReference>
<evidence type="ECO:0000256" key="1">
    <source>
        <dbReference type="ARBA" id="ARBA00007469"/>
    </source>
</evidence>
<keyword evidence="13" id="KW-1185">Reference proteome</keyword>
<dbReference type="InterPro" id="IPR033130">
    <property type="entry name" value="RNase_T2_His_AS_2"/>
</dbReference>
<keyword evidence="12" id="KW-0472">Membrane</keyword>
<dbReference type="PANTHER" id="PTHR11240:SF75">
    <property type="entry name" value="RIBONUCLEASE 3"/>
    <property type="match status" value="1"/>
</dbReference>
<organism evidence="13 14">
    <name type="scientific">Ziziphus jujuba</name>
    <name type="common">Chinese jujube</name>
    <name type="synonym">Ziziphus sativa</name>
    <dbReference type="NCBI Taxonomy" id="326968"/>
    <lineage>
        <taxon>Eukaryota</taxon>
        <taxon>Viridiplantae</taxon>
        <taxon>Streptophyta</taxon>
        <taxon>Embryophyta</taxon>
        <taxon>Tracheophyta</taxon>
        <taxon>Spermatophyta</taxon>
        <taxon>Magnoliopsida</taxon>
        <taxon>eudicotyledons</taxon>
        <taxon>Gunneridae</taxon>
        <taxon>Pentapetalae</taxon>
        <taxon>rosids</taxon>
        <taxon>fabids</taxon>
        <taxon>Rosales</taxon>
        <taxon>Rhamnaceae</taxon>
        <taxon>Paliureae</taxon>
        <taxon>Ziziphus</taxon>
    </lineage>
</organism>
<evidence type="ECO:0000256" key="2">
    <source>
        <dbReference type="ARBA" id="ARBA00022722"/>
    </source>
</evidence>
<keyword evidence="5" id="KW-0378">Hydrolase</keyword>
<dbReference type="Gene3D" id="3.90.730.10">
    <property type="entry name" value="Ribonuclease T2-like"/>
    <property type="match status" value="1"/>
</dbReference>
<dbReference type="RefSeq" id="XP_015895106.3">
    <property type="nucleotide sequence ID" value="XM_016039620.4"/>
</dbReference>
<evidence type="ECO:0000256" key="4">
    <source>
        <dbReference type="ARBA" id="ARBA00022759"/>
    </source>
</evidence>
<feature type="active site" evidence="10">
    <location>
        <position position="156"/>
    </location>
</feature>
<evidence type="ECO:0000256" key="12">
    <source>
        <dbReference type="SAM" id="Phobius"/>
    </source>
</evidence>
<evidence type="ECO:0000256" key="11">
    <source>
        <dbReference type="RuleBase" id="RU004328"/>
    </source>
</evidence>
<dbReference type="KEGG" id="zju:107429010"/>
<evidence type="ECO:0000256" key="7">
    <source>
        <dbReference type="ARBA" id="ARBA00023180"/>
    </source>
</evidence>
<dbReference type="PROSITE" id="PS00530">
    <property type="entry name" value="RNASE_T2_1"/>
    <property type="match status" value="1"/>
</dbReference>
<dbReference type="InParanoid" id="A0A6P4B059"/>
<dbReference type="SMR" id="A0A6P4B059"/>
<dbReference type="Proteomes" id="UP001652623">
    <property type="component" value="Chromosome 12"/>
</dbReference>
<evidence type="ECO:0000256" key="6">
    <source>
        <dbReference type="ARBA" id="ARBA00023157"/>
    </source>
</evidence>
<dbReference type="GeneID" id="107429010"/>
<keyword evidence="4" id="KW-0255">Endonuclease</keyword>
<keyword evidence="3" id="KW-0732">Signal</keyword>
<evidence type="ECO:0000313" key="14">
    <source>
        <dbReference type="RefSeq" id="XP_015895106.3"/>
    </source>
</evidence>